<keyword evidence="2" id="KW-1133">Transmembrane helix</keyword>
<keyword evidence="2" id="KW-0472">Membrane</keyword>
<feature type="transmembrane region" description="Helical" evidence="2">
    <location>
        <begin position="39"/>
        <end position="58"/>
    </location>
</feature>
<evidence type="ECO:0000256" key="1">
    <source>
        <dbReference type="SAM" id="MobiDB-lite"/>
    </source>
</evidence>
<feature type="domain" description="Transglutaminase-like" evidence="3">
    <location>
        <begin position="500"/>
        <end position="569"/>
    </location>
</feature>
<organism evidence="4 5">
    <name type="scientific">Actinophytocola algeriensis</name>
    <dbReference type="NCBI Taxonomy" id="1768010"/>
    <lineage>
        <taxon>Bacteria</taxon>
        <taxon>Bacillati</taxon>
        <taxon>Actinomycetota</taxon>
        <taxon>Actinomycetes</taxon>
        <taxon>Pseudonocardiales</taxon>
        <taxon>Pseudonocardiaceae</taxon>
    </lineage>
</organism>
<dbReference type="Pfam" id="PF11992">
    <property type="entry name" value="TgpA_N"/>
    <property type="match status" value="1"/>
</dbReference>
<reference evidence="4 5" key="1">
    <citation type="submission" date="2020-08" db="EMBL/GenBank/DDBJ databases">
        <title>Genomic Encyclopedia of Type Strains, Phase III (KMG-III): the genomes of soil and plant-associated and newly described type strains.</title>
        <authorList>
            <person name="Whitman W."/>
        </authorList>
    </citation>
    <scope>NUCLEOTIDE SEQUENCE [LARGE SCALE GENOMIC DNA]</scope>
    <source>
        <strain evidence="4 5">CECT 8960</strain>
    </source>
</reference>
<dbReference type="SUPFAM" id="SSF54001">
    <property type="entry name" value="Cysteine proteinases"/>
    <property type="match status" value="1"/>
</dbReference>
<feature type="transmembrane region" description="Helical" evidence="2">
    <location>
        <begin position="172"/>
        <end position="191"/>
    </location>
</feature>
<name>A0A7W7QB17_9PSEU</name>
<keyword evidence="4" id="KW-0378">Hydrolase</keyword>
<gene>
    <name evidence="4" type="ORF">FHR82_006614</name>
</gene>
<evidence type="ECO:0000313" key="5">
    <source>
        <dbReference type="Proteomes" id="UP000520767"/>
    </source>
</evidence>
<feature type="transmembrane region" description="Helical" evidence="2">
    <location>
        <begin position="197"/>
        <end position="215"/>
    </location>
</feature>
<evidence type="ECO:0000256" key="2">
    <source>
        <dbReference type="SAM" id="Phobius"/>
    </source>
</evidence>
<feature type="transmembrane region" description="Helical" evidence="2">
    <location>
        <begin position="89"/>
        <end position="108"/>
    </location>
</feature>
<dbReference type="AlphaFoldDB" id="A0A7W7QB17"/>
<feature type="transmembrane region" description="Helical" evidence="2">
    <location>
        <begin position="236"/>
        <end position="261"/>
    </location>
</feature>
<feature type="transmembrane region" description="Helical" evidence="2">
    <location>
        <begin position="146"/>
        <end position="165"/>
    </location>
</feature>
<dbReference type="PANTHER" id="PTHR42736:SF1">
    <property type="entry name" value="PROTEIN-GLUTAMINE GAMMA-GLUTAMYLTRANSFERASE"/>
    <property type="match status" value="1"/>
</dbReference>
<dbReference type="InterPro" id="IPR002931">
    <property type="entry name" value="Transglutaminase-like"/>
</dbReference>
<accession>A0A7W7QB17</accession>
<feature type="transmembrane region" description="Helical" evidence="2">
    <location>
        <begin position="64"/>
        <end position="82"/>
    </location>
</feature>
<feature type="region of interest" description="Disordered" evidence="1">
    <location>
        <begin position="573"/>
        <end position="627"/>
    </location>
</feature>
<protein>
    <submittedName>
        <fullName evidence="4">Transglutaminase-like putative cysteine protease</fullName>
    </submittedName>
</protein>
<evidence type="ECO:0000259" key="3">
    <source>
        <dbReference type="SMART" id="SM00460"/>
    </source>
</evidence>
<keyword evidence="5" id="KW-1185">Reference proteome</keyword>
<dbReference type="GO" id="GO:0006508">
    <property type="term" value="P:proteolysis"/>
    <property type="evidence" value="ECO:0007669"/>
    <property type="project" value="UniProtKB-KW"/>
</dbReference>
<dbReference type="Pfam" id="PF01841">
    <property type="entry name" value="Transglut_core"/>
    <property type="match status" value="1"/>
</dbReference>
<dbReference type="InterPro" id="IPR052901">
    <property type="entry name" value="Bact_TGase-like"/>
</dbReference>
<feature type="transmembrane region" description="Helical" evidence="2">
    <location>
        <begin position="635"/>
        <end position="655"/>
    </location>
</feature>
<keyword evidence="4" id="KW-0645">Protease</keyword>
<feature type="transmembrane region" description="Helical" evidence="2">
    <location>
        <begin position="667"/>
        <end position="683"/>
    </location>
</feature>
<feature type="transmembrane region" description="Helical" evidence="2">
    <location>
        <begin position="689"/>
        <end position="707"/>
    </location>
</feature>
<dbReference type="PANTHER" id="PTHR42736">
    <property type="entry name" value="PROTEIN-GLUTAMINE GAMMA-GLUTAMYLTRANSFERASE"/>
    <property type="match status" value="1"/>
</dbReference>
<dbReference type="InterPro" id="IPR021878">
    <property type="entry name" value="TgpA_N"/>
</dbReference>
<proteinExistence type="predicted"/>
<feature type="region of interest" description="Disordered" evidence="1">
    <location>
        <begin position="1"/>
        <end position="32"/>
    </location>
</feature>
<dbReference type="Proteomes" id="UP000520767">
    <property type="component" value="Unassembled WGS sequence"/>
</dbReference>
<dbReference type="EMBL" id="JACHJQ010000007">
    <property type="protein sequence ID" value="MBB4910356.1"/>
    <property type="molecule type" value="Genomic_DNA"/>
</dbReference>
<dbReference type="SMART" id="SM00460">
    <property type="entry name" value="TGc"/>
    <property type="match status" value="1"/>
</dbReference>
<dbReference type="RefSeq" id="WP_184814414.1">
    <property type="nucleotide sequence ID" value="NZ_JACHJQ010000007.1"/>
</dbReference>
<dbReference type="InterPro" id="IPR038765">
    <property type="entry name" value="Papain-like_cys_pep_sf"/>
</dbReference>
<sequence length="825" mass="86995">MTTATPTRPPAGSSGGRGTPPPPPPSGGELTSAQWSMTVTPVVAAVTTLCAALALAGVIEGLRWWGYAGVAVTVVTAVGLGLRAARTPILLVGLAQMFALMCLLVALFTNEGIFGILPGPASIAELGSVLQTSVEVVRTGVPPVPATQAVLCLVVIAIGLVAVLVDTLAVSAGTPAACGLVLLCVYAVPASLADEMLPWWAFVLGALSFAALLAVDGTHRHQLWRNRPTVQGTTGGLGGPAALVAGSVAIALVAGATFTWIGTVGQLPGGQNGSGEGGLGLNPFTSLRGMLDREGNVELFRVTGMEDDRARYLRAMTLPVYDRNGGWRRDNERELPQGVAADGDLPLPPGVPLADRDDLTEIRIEPINSKDYWAPVAGVPVGLSELPDDMRYDIDSGMVYGESRRSLPVYFEQADLSEPSPEQLAGDGPFTAADQVPSIYLRADGIPQSVVELAQRLTAGKTTTYAKVRAIKDYFAPSNNFTYDTETGSGSDDSALEDFLFRSKTGFCEQYASAMAILLRAAEIPSRVAMGYTGGYANGDYRTITTQNAHAWVEVFFPSAGWVTFDPTPLSDGTTYNPPYASDTGVSGPEDDPENPGQTSQVPTAPSAPTGTPEDEETTEAGAGGNDQQQQSTALWVWVAIAALVLAAVALTAAVAAARGKPRRRGMLLPFALLAWALALVFGAALVSWWLAALVVVLLLAATPGLVRERRRLSHRHDVHTNGPGAATSAWNELIAESRDRGIEVGRTETVRTAARRIAREHSLDDGGRRALRTVVGEVERSWYGGQDQPDPGLAPAYDNLMDGIRRGSPLGWRGKLLPRSVLRR</sequence>
<evidence type="ECO:0000313" key="4">
    <source>
        <dbReference type="EMBL" id="MBB4910356.1"/>
    </source>
</evidence>
<dbReference type="GO" id="GO:0008233">
    <property type="term" value="F:peptidase activity"/>
    <property type="evidence" value="ECO:0007669"/>
    <property type="project" value="UniProtKB-KW"/>
</dbReference>
<keyword evidence="2" id="KW-0812">Transmembrane</keyword>
<dbReference type="Gene3D" id="3.10.620.30">
    <property type="match status" value="1"/>
</dbReference>
<comment type="caution">
    <text evidence="4">The sequence shown here is derived from an EMBL/GenBank/DDBJ whole genome shotgun (WGS) entry which is preliminary data.</text>
</comment>